<dbReference type="EMBL" id="SRLE01000015">
    <property type="protein sequence ID" value="TGD71186.1"/>
    <property type="molecule type" value="Genomic_DNA"/>
</dbReference>
<feature type="chain" id="PRO_5021336230" description="Lipoprotein" evidence="1">
    <location>
        <begin position="21"/>
        <end position="72"/>
    </location>
</feature>
<proteinExistence type="predicted"/>
<evidence type="ECO:0000256" key="1">
    <source>
        <dbReference type="SAM" id="SignalP"/>
    </source>
</evidence>
<dbReference type="AlphaFoldDB" id="A0A4Z0LVN3"/>
<gene>
    <name evidence="2" type="ORF">E4634_19445</name>
</gene>
<dbReference type="PROSITE" id="PS51257">
    <property type="entry name" value="PROKAR_LIPOPROTEIN"/>
    <property type="match status" value="1"/>
</dbReference>
<evidence type="ECO:0008006" key="4">
    <source>
        <dbReference type="Google" id="ProtNLM"/>
    </source>
</evidence>
<organism evidence="2 3">
    <name type="scientific">Mangrovimicrobium sediminis</name>
    <dbReference type="NCBI Taxonomy" id="2562682"/>
    <lineage>
        <taxon>Bacteria</taxon>
        <taxon>Pseudomonadati</taxon>
        <taxon>Pseudomonadota</taxon>
        <taxon>Gammaproteobacteria</taxon>
        <taxon>Cellvibrionales</taxon>
        <taxon>Halieaceae</taxon>
        <taxon>Mangrovimicrobium</taxon>
    </lineage>
</organism>
<dbReference type="RefSeq" id="WP_135446345.1">
    <property type="nucleotide sequence ID" value="NZ_SRLE01000015.1"/>
</dbReference>
<evidence type="ECO:0000313" key="2">
    <source>
        <dbReference type="EMBL" id="TGD71186.1"/>
    </source>
</evidence>
<accession>A0A4Z0LVN3</accession>
<comment type="caution">
    <text evidence="2">The sequence shown here is derived from an EMBL/GenBank/DDBJ whole genome shotgun (WGS) entry which is preliminary data.</text>
</comment>
<name>A0A4Z0LVN3_9GAMM</name>
<keyword evidence="3" id="KW-1185">Reference proteome</keyword>
<dbReference type="OrthoDB" id="5740538at2"/>
<protein>
    <recommendedName>
        <fullName evidence="4">Lipoprotein</fullName>
    </recommendedName>
</protein>
<sequence>MHKYLAILSLALLAGCASQGMVFHSPYDLDRDGVMDARCPGLEYDTSGNTLYGWRSHGSAECEERVPASAES</sequence>
<keyword evidence="1" id="KW-0732">Signal</keyword>
<feature type="signal peptide" evidence="1">
    <location>
        <begin position="1"/>
        <end position="20"/>
    </location>
</feature>
<dbReference type="Proteomes" id="UP000298050">
    <property type="component" value="Unassembled WGS sequence"/>
</dbReference>
<reference evidence="2 3" key="1">
    <citation type="submission" date="2019-04" db="EMBL/GenBank/DDBJ databases">
        <title>Taxonomy of novel Haliea sp. from mangrove soil of West Coast of India.</title>
        <authorList>
            <person name="Verma A."/>
            <person name="Kumar P."/>
            <person name="Krishnamurthi S."/>
        </authorList>
    </citation>
    <scope>NUCLEOTIDE SEQUENCE [LARGE SCALE GENOMIC DNA]</scope>
    <source>
        <strain evidence="2 3">SAOS-164</strain>
    </source>
</reference>
<evidence type="ECO:0000313" key="3">
    <source>
        <dbReference type="Proteomes" id="UP000298050"/>
    </source>
</evidence>